<reference evidence="6" key="1">
    <citation type="journal article" date="2014" name="Nat. Genet.">
        <title>Genome of the human hookworm Necator americanus.</title>
        <authorList>
            <person name="Tang Y.T."/>
            <person name="Gao X."/>
            <person name="Rosa B.A."/>
            <person name="Abubucker S."/>
            <person name="Hallsworth-Pepin K."/>
            <person name="Martin J."/>
            <person name="Tyagi R."/>
            <person name="Heizer E."/>
            <person name="Zhang X."/>
            <person name="Bhonagiri-Palsikar V."/>
            <person name="Minx P."/>
            <person name="Warren W.C."/>
            <person name="Wang Q."/>
            <person name="Zhan B."/>
            <person name="Hotez P.J."/>
            <person name="Sternberg P.W."/>
            <person name="Dougall A."/>
            <person name="Gaze S.T."/>
            <person name="Mulvenna J."/>
            <person name="Sotillo J."/>
            <person name="Ranganathan S."/>
            <person name="Rabelo E.M."/>
            <person name="Wilson R.K."/>
            <person name="Felgner P.L."/>
            <person name="Bethony J."/>
            <person name="Hawdon J.M."/>
            <person name="Gasser R.B."/>
            <person name="Loukas A."/>
            <person name="Mitreva M."/>
        </authorList>
    </citation>
    <scope>NUCLEOTIDE SEQUENCE [LARGE SCALE GENOMIC DNA]</scope>
</reference>
<dbReference type="InterPro" id="IPR011645">
    <property type="entry name" value="HNOB_dom_associated"/>
</dbReference>
<feature type="domain" description="Haem NO binding associated" evidence="4">
    <location>
        <begin position="1"/>
        <end position="104"/>
    </location>
</feature>
<dbReference type="GO" id="GO:0019934">
    <property type="term" value="P:cGMP-mediated signaling"/>
    <property type="evidence" value="ECO:0007669"/>
    <property type="project" value="TreeGrafter"/>
</dbReference>
<accession>W2ST26</accession>
<dbReference type="Gene3D" id="3.30.450.260">
    <property type="entry name" value="Haem NO binding associated domain"/>
    <property type="match status" value="1"/>
</dbReference>
<evidence type="ECO:0000256" key="1">
    <source>
        <dbReference type="ARBA" id="ARBA00012202"/>
    </source>
</evidence>
<evidence type="ECO:0000313" key="5">
    <source>
        <dbReference type="EMBL" id="ETN71837.1"/>
    </source>
</evidence>
<proteinExistence type="predicted"/>
<gene>
    <name evidence="5" type="ORF">NECAME_04581</name>
</gene>
<sequence length="182" mass="20865">MDEHCRLIQAGKELINHVPEELLSVGTPIMRIFEVNRPQIPFDFDNICNFINAVFVLQVKTSPTDMKRQIDEENGDGSTASATYHHGHHLKLKGQMMLLSDNKVGTTIIFHADEYRLFTEPFENHGLVLRYFMPFFVLAMSMSAVQSIYQATVCIHLDWQQFAGTEEEALKKALCCPFSNRR</sequence>
<dbReference type="GO" id="GO:0000166">
    <property type="term" value="F:nucleotide binding"/>
    <property type="evidence" value="ECO:0007669"/>
    <property type="project" value="UniProtKB-KW"/>
</dbReference>
<dbReference type="Proteomes" id="UP000053676">
    <property type="component" value="Unassembled WGS sequence"/>
</dbReference>
<evidence type="ECO:0000259" key="4">
    <source>
        <dbReference type="Pfam" id="PF07701"/>
    </source>
</evidence>
<dbReference type="GO" id="GO:0008074">
    <property type="term" value="C:guanylate cyclase complex, soluble"/>
    <property type="evidence" value="ECO:0007669"/>
    <property type="project" value="TreeGrafter"/>
</dbReference>
<keyword evidence="2" id="KW-0547">Nucleotide-binding</keyword>
<dbReference type="EMBL" id="KI666719">
    <property type="protein sequence ID" value="ETN71837.1"/>
    <property type="molecule type" value="Genomic_DNA"/>
</dbReference>
<name>W2ST26_NECAM</name>
<dbReference type="EC" id="4.6.1.2" evidence="1"/>
<dbReference type="InterPro" id="IPR042463">
    <property type="entry name" value="HNOB_dom_associated_sf"/>
</dbReference>
<evidence type="ECO:0000256" key="3">
    <source>
        <dbReference type="ARBA" id="ARBA00023293"/>
    </source>
</evidence>
<keyword evidence="6" id="KW-1185">Reference proteome</keyword>
<dbReference type="GO" id="GO:0070482">
    <property type="term" value="P:response to oxygen levels"/>
    <property type="evidence" value="ECO:0007669"/>
    <property type="project" value="TreeGrafter"/>
</dbReference>
<evidence type="ECO:0000256" key="2">
    <source>
        <dbReference type="ARBA" id="ARBA00022741"/>
    </source>
</evidence>
<dbReference type="KEGG" id="nai:NECAME_04581"/>
<dbReference type="GO" id="GO:0004383">
    <property type="term" value="F:guanylate cyclase activity"/>
    <property type="evidence" value="ECO:0007669"/>
    <property type="project" value="UniProtKB-EC"/>
</dbReference>
<dbReference type="Pfam" id="PF07701">
    <property type="entry name" value="HNOBA"/>
    <property type="match status" value="1"/>
</dbReference>
<dbReference type="PANTHER" id="PTHR45655">
    <property type="entry name" value="GUANYLATE CYCLASE SOLUBLE SUBUNIT BETA-2"/>
    <property type="match status" value="1"/>
</dbReference>
<dbReference type="AlphaFoldDB" id="W2ST26"/>
<dbReference type="PANTHER" id="PTHR45655:SF13">
    <property type="entry name" value="SOLUBLE GUANYLATE CYCLASE GCY-32-RELATED"/>
    <property type="match status" value="1"/>
</dbReference>
<organism evidence="5 6">
    <name type="scientific">Necator americanus</name>
    <name type="common">Human hookworm</name>
    <dbReference type="NCBI Taxonomy" id="51031"/>
    <lineage>
        <taxon>Eukaryota</taxon>
        <taxon>Metazoa</taxon>
        <taxon>Ecdysozoa</taxon>
        <taxon>Nematoda</taxon>
        <taxon>Chromadorea</taxon>
        <taxon>Rhabditida</taxon>
        <taxon>Rhabditina</taxon>
        <taxon>Rhabditomorpha</taxon>
        <taxon>Strongyloidea</taxon>
        <taxon>Ancylostomatidae</taxon>
        <taxon>Bunostominae</taxon>
        <taxon>Necator</taxon>
    </lineage>
</organism>
<protein>
    <recommendedName>
        <fullName evidence="1">guanylate cyclase</fullName>
        <ecNumber evidence="1">4.6.1.2</ecNumber>
    </recommendedName>
</protein>
<evidence type="ECO:0000313" key="6">
    <source>
        <dbReference type="Proteomes" id="UP000053676"/>
    </source>
</evidence>
<keyword evidence="3" id="KW-0141">cGMP biosynthesis</keyword>
<dbReference type="OrthoDB" id="6127067at2759"/>